<evidence type="ECO:0000313" key="2">
    <source>
        <dbReference type="Proteomes" id="UP001364472"/>
    </source>
</evidence>
<organism evidence="1 2">
    <name type="scientific">Denitratimonas tolerans</name>
    <dbReference type="NCBI Taxonomy" id="1338420"/>
    <lineage>
        <taxon>Bacteria</taxon>
        <taxon>Pseudomonadati</taxon>
        <taxon>Pseudomonadota</taxon>
        <taxon>Gammaproteobacteria</taxon>
        <taxon>Lysobacterales</taxon>
        <taxon>Lysobacteraceae</taxon>
        <taxon>Denitratimonas</taxon>
    </lineage>
</organism>
<protein>
    <submittedName>
        <fullName evidence="1">Uncharacterized protein</fullName>
    </submittedName>
</protein>
<dbReference type="Proteomes" id="UP001364472">
    <property type="component" value="Unassembled WGS sequence"/>
</dbReference>
<dbReference type="RefSeq" id="WP_337334375.1">
    <property type="nucleotide sequence ID" value="NZ_JBBDHC010000003.1"/>
</dbReference>
<proteinExistence type="predicted"/>
<dbReference type="EMBL" id="JBBDHC010000003">
    <property type="protein sequence ID" value="MEJ1248656.1"/>
    <property type="molecule type" value="Genomic_DNA"/>
</dbReference>
<evidence type="ECO:0000313" key="1">
    <source>
        <dbReference type="EMBL" id="MEJ1248656.1"/>
    </source>
</evidence>
<dbReference type="AlphaFoldDB" id="A0AAW9R3H8"/>
<name>A0AAW9R3H8_9GAMM</name>
<sequence length="77" mass="8381">MRTFKDSADQPWQAALLDASMGSIRLVFSPVHGTDLRQQPLAVENMADALRHLETMDDDTLRALLESAAAWDPASGG</sequence>
<accession>A0AAW9R3H8</accession>
<keyword evidence="2" id="KW-1185">Reference proteome</keyword>
<gene>
    <name evidence="1" type="ORF">WB794_03065</name>
</gene>
<reference evidence="1 2" key="1">
    <citation type="journal article" date="2016" name="Antonie Van Leeuwenhoek">
        <title>Denitratimonas tolerans gen. nov., sp. nov., a denitrifying bacterium isolated from a bioreactor for tannery wastewater treatment.</title>
        <authorList>
            <person name="Han S.I."/>
            <person name="Kim J.O."/>
            <person name="Lee Y.R."/>
            <person name="Ekpeghere K.I."/>
            <person name="Koh S.C."/>
            <person name="Whang K.S."/>
        </authorList>
    </citation>
    <scope>NUCLEOTIDE SEQUENCE [LARGE SCALE GENOMIC DNA]</scope>
    <source>
        <strain evidence="1 2">KACC 17565</strain>
    </source>
</reference>
<comment type="caution">
    <text evidence="1">The sequence shown here is derived from an EMBL/GenBank/DDBJ whole genome shotgun (WGS) entry which is preliminary data.</text>
</comment>